<dbReference type="AlphaFoldDB" id="A0A0G1A8N1"/>
<dbReference type="Proteomes" id="UP000034837">
    <property type="component" value="Unassembled WGS sequence"/>
</dbReference>
<dbReference type="InterPro" id="IPR029044">
    <property type="entry name" value="Nucleotide-diphossugar_trans"/>
</dbReference>
<comment type="caution">
    <text evidence="3">The sequence shown here is derived from an EMBL/GenBank/DDBJ whole genome shotgun (WGS) entry which is preliminary data.</text>
</comment>
<evidence type="ECO:0000313" key="4">
    <source>
        <dbReference type="Proteomes" id="UP000034837"/>
    </source>
</evidence>
<dbReference type="SUPFAM" id="SSF53448">
    <property type="entry name" value="Nucleotide-diphospho-sugar transferases"/>
    <property type="match status" value="1"/>
</dbReference>
<dbReference type="EMBL" id="LCDO01000001">
    <property type="protein sequence ID" value="KKS57402.1"/>
    <property type="molecule type" value="Genomic_DNA"/>
</dbReference>
<reference evidence="3 4" key="1">
    <citation type="journal article" date="2015" name="Nature">
        <title>rRNA introns, odd ribosomes, and small enigmatic genomes across a large radiation of phyla.</title>
        <authorList>
            <person name="Brown C.T."/>
            <person name="Hug L.A."/>
            <person name="Thomas B.C."/>
            <person name="Sharon I."/>
            <person name="Castelle C.J."/>
            <person name="Singh A."/>
            <person name="Wilkins M.J."/>
            <person name="Williams K.H."/>
            <person name="Banfield J.F."/>
        </authorList>
    </citation>
    <scope>NUCLEOTIDE SEQUENCE [LARGE SCALE GENOMIC DNA]</scope>
</reference>
<keyword evidence="1" id="KW-1133">Transmembrane helix</keyword>
<keyword evidence="3" id="KW-0808">Transferase</keyword>
<gene>
    <name evidence="3" type="ORF">UV20_C0001G0042</name>
</gene>
<dbReference type="InterPro" id="IPR050834">
    <property type="entry name" value="Glycosyltransf_2"/>
</dbReference>
<dbReference type="PATRIC" id="fig|1619039.3.peg.43"/>
<dbReference type="Gene3D" id="3.90.550.10">
    <property type="entry name" value="Spore Coat Polysaccharide Biosynthesis Protein SpsA, Chain A"/>
    <property type="match status" value="1"/>
</dbReference>
<feature type="transmembrane region" description="Helical" evidence="1">
    <location>
        <begin position="226"/>
        <end position="247"/>
    </location>
</feature>
<dbReference type="Pfam" id="PF00535">
    <property type="entry name" value="Glycos_transf_2"/>
    <property type="match status" value="1"/>
</dbReference>
<accession>A0A0G1A8N1</accession>
<protein>
    <submittedName>
        <fullName evidence="3">Glycosyl transferase GT2 family</fullName>
    </submittedName>
</protein>
<dbReference type="PANTHER" id="PTHR43685:SF2">
    <property type="entry name" value="GLYCOSYLTRANSFERASE 2-LIKE DOMAIN-CONTAINING PROTEIN"/>
    <property type="match status" value="1"/>
</dbReference>
<dbReference type="InterPro" id="IPR001173">
    <property type="entry name" value="Glyco_trans_2-like"/>
</dbReference>
<keyword evidence="1" id="KW-0472">Membrane</keyword>
<dbReference type="PANTHER" id="PTHR43685">
    <property type="entry name" value="GLYCOSYLTRANSFERASE"/>
    <property type="match status" value="1"/>
</dbReference>
<organism evidence="3 4">
    <name type="scientific">Candidatus Magasanikbacteria bacterium GW2011_GWA2_42_32</name>
    <dbReference type="NCBI Taxonomy" id="1619039"/>
    <lineage>
        <taxon>Bacteria</taxon>
        <taxon>Candidatus Magasanikiibacteriota</taxon>
    </lineage>
</organism>
<name>A0A0G1A8N1_9BACT</name>
<feature type="domain" description="Glycosyltransferase 2-like" evidence="2">
    <location>
        <begin position="14"/>
        <end position="132"/>
    </location>
</feature>
<feature type="transmembrane region" description="Helical" evidence="1">
    <location>
        <begin position="267"/>
        <end position="287"/>
    </location>
</feature>
<evidence type="ECO:0000259" key="2">
    <source>
        <dbReference type="Pfam" id="PF00535"/>
    </source>
</evidence>
<keyword evidence="1" id="KW-0812">Transmembrane</keyword>
<evidence type="ECO:0000313" key="3">
    <source>
        <dbReference type="EMBL" id="KKS57402.1"/>
    </source>
</evidence>
<dbReference type="GO" id="GO:0016740">
    <property type="term" value="F:transferase activity"/>
    <property type="evidence" value="ECO:0007669"/>
    <property type="project" value="UniProtKB-KW"/>
</dbReference>
<proteinExistence type="predicted"/>
<sequence>MEIREENKFVDSALIIPFYNGECYLDKLFKLIDNLAGLLDIYFIDDKSTDGSLNIIKEKLGNKVVTVENSKNQGASFCRNYALKNIKKDFLIFLDPDVEIRKEDIFNLLKPRQDFTVVFPQINYFSGKILTPTNEFERQRCTNSAVFVVNRKKIEELGQYFDEDMKIYGEDNDFFSRLWMFKLKFKFCKDIIVKHPEKIFYTEEHYYQKIKNCILMFLKNAGLVKFRFNPIFWLISNLGLFFIAALLNRNFTVAQNGFEKVKFTKRSRLILFLLFFKAIGWNILNFNNTLKKRLRLKSQLFANPLVLC</sequence>
<evidence type="ECO:0000256" key="1">
    <source>
        <dbReference type="SAM" id="Phobius"/>
    </source>
</evidence>